<feature type="compositionally biased region" description="Low complexity" evidence="1">
    <location>
        <begin position="106"/>
        <end position="116"/>
    </location>
</feature>
<organism evidence="2">
    <name type="scientific">uncultured Solirubrobacteraceae bacterium</name>
    <dbReference type="NCBI Taxonomy" id="1162706"/>
    <lineage>
        <taxon>Bacteria</taxon>
        <taxon>Bacillati</taxon>
        <taxon>Actinomycetota</taxon>
        <taxon>Thermoleophilia</taxon>
        <taxon>Solirubrobacterales</taxon>
        <taxon>Solirubrobacteraceae</taxon>
        <taxon>environmental samples</taxon>
    </lineage>
</organism>
<feature type="region of interest" description="Disordered" evidence="1">
    <location>
        <begin position="1"/>
        <end position="150"/>
    </location>
</feature>
<dbReference type="EMBL" id="CADCVR010000046">
    <property type="protein sequence ID" value="CAA9492016.1"/>
    <property type="molecule type" value="Genomic_DNA"/>
</dbReference>
<evidence type="ECO:0000256" key="1">
    <source>
        <dbReference type="SAM" id="MobiDB-lite"/>
    </source>
</evidence>
<feature type="region of interest" description="Disordered" evidence="1">
    <location>
        <begin position="308"/>
        <end position="333"/>
    </location>
</feature>
<accession>A0A6J4SCL5</accession>
<feature type="non-terminal residue" evidence="2">
    <location>
        <position position="333"/>
    </location>
</feature>
<protein>
    <submittedName>
        <fullName evidence="2">Uncharacterized protein</fullName>
    </submittedName>
</protein>
<feature type="compositionally biased region" description="Basic residues" evidence="1">
    <location>
        <begin position="52"/>
        <end position="85"/>
    </location>
</feature>
<sequence length="333" mass="36281">VPAGLGSRPHRRLRGPLDRPPGRRAGAAASGACGDVRRLRDAASGSRGAPPARHRGRSHLPRRRPPPLRGVARRPAHRCASRSRGARPAPRAPAHRDDAPGHGVRRPAAAGRAAVQRRVERSHPRRAVGRGVARSGRGGGRGRRLRLRQRAPTACARPALLRHRPPARHQRDVAALCGGWWLRPPRVVERRGLGVEGGVRHHPPPRRGRDARRGARLPRLLVRGRRLRTLVRSPPPHRARVGEGVDLGSARRGRTCLGMDLLALHGLPRLHRLPVPRVLRGLLRPGLPCSARGLLGDASACRLHHVPQLGPTAAPADLRRRSPRPRLEEPSAL</sequence>
<dbReference type="AlphaFoldDB" id="A0A6J4SCL5"/>
<feature type="compositionally biased region" description="Low complexity" evidence="1">
    <location>
        <begin position="23"/>
        <end position="32"/>
    </location>
</feature>
<name>A0A6J4SCL5_9ACTN</name>
<evidence type="ECO:0000313" key="2">
    <source>
        <dbReference type="EMBL" id="CAA9492016.1"/>
    </source>
</evidence>
<feature type="compositionally biased region" description="Basic and acidic residues" evidence="1">
    <location>
        <begin position="317"/>
        <end position="333"/>
    </location>
</feature>
<reference evidence="2" key="1">
    <citation type="submission" date="2020-02" db="EMBL/GenBank/DDBJ databases">
        <authorList>
            <person name="Meier V. D."/>
        </authorList>
    </citation>
    <scope>NUCLEOTIDE SEQUENCE</scope>
    <source>
        <strain evidence="2">AVDCRST_MAG53</strain>
    </source>
</reference>
<feature type="non-terminal residue" evidence="2">
    <location>
        <position position="1"/>
    </location>
</feature>
<feature type="compositionally biased region" description="Basic residues" evidence="1">
    <location>
        <begin position="140"/>
        <end position="149"/>
    </location>
</feature>
<proteinExistence type="predicted"/>
<gene>
    <name evidence="2" type="ORF">AVDCRST_MAG53-1513</name>
</gene>